<feature type="region of interest" description="Disordered" evidence="1">
    <location>
        <begin position="1"/>
        <end position="404"/>
    </location>
</feature>
<feature type="compositionally biased region" description="Polar residues" evidence="1">
    <location>
        <begin position="149"/>
        <end position="182"/>
    </location>
</feature>
<dbReference type="OrthoDB" id="3600083at2759"/>
<feature type="compositionally biased region" description="Low complexity" evidence="1">
    <location>
        <begin position="361"/>
        <end position="370"/>
    </location>
</feature>
<dbReference type="EMBL" id="JAPEVB010000001">
    <property type="protein sequence ID" value="KAJ4397516.1"/>
    <property type="molecule type" value="Genomic_DNA"/>
</dbReference>
<name>A0A9W8Z452_9PEZI</name>
<protein>
    <submittedName>
        <fullName evidence="2">Uncharacterized protein</fullName>
    </submittedName>
</protein>
<feature type="compositionally biased region" description="Polar residues" evidence="1">
    <location>
        <begin position="660"/>
        <end position="685"/>
    </location>
</feature>
<accession>A0A9W8Z452</accession>
<feature type="compositionally biased region" description="Low complexity" evidence="1">
    <location>
        <begin position="127"/>
        <end position="145"/>
    </location>
</feature>
<evidence type="ECO:0000313" key="3">
    <source>
        <dbReference type="Proteomes" id="UP001140453"/>
    </source>
</evidence>
<keyword evidence="3" id="KW-1185">Reference proteome</keyword>
<feature type="compositionally biased region" description="Low complexity" evidence="1">
    <location>
        <begin position="460"/>
        <end position="470"/>
    </location>
</feature>
<feature type="compositionally biased region" description="Basic and acidic residues" evidence="1">
    <location>
        <begin position="1"/>
        <end position="27"/>
    </location>
</feature>
<feature type="compositionally biased region" description="Basic and acidic residues" evidence="1">
    <location>
        <begin position="575"/>
        <end position="591"/>
    </location>
</feature>
<feature type="compositionally biased region" description="Polar residues" evidence="1">
    <location>
        <begin position="207"/>
        <end position="240"/>
    </location>
</feature>
<feature type="compositionally biased region" description="Low complexity" evidence="1">
    <location>
        <begin position="84"/>
        <end position="97"/>
    </location>
</feature>
<feature type="compositionally biased region" description="Basic and acidic residues" evidence="1">
    <location>
        <begin position="601"/>
        <end position="614"/>
    </location>
</feature>
<feature type="region of interest" description="Disordered" evidence="1">
    <location>
        <begin position="423"/>
        <end position="699"/>
    </location>
</feature>
<dbReference type="Proteomes" id="UP001140453">
    <property type="component" value="Unassembled WGS sequence"/>
</dbReference>
<feature type="compositionally biased region" description="Low complexity" evidence="1">
    <location>
        <begin position="278"/>
        <end position="298"/>
    </location>
</feature>
<feature type="compositionally biased region" description="Basic and acidic residues" evidence="1">
    <location>
        <begin position="498"/>
        <end position="536"/>
    </location>
</feature>
<evidence type="ECO:0000256" key="1">
    <source>
        <dbReference type="SAM" id="MobiDB-lite"/>
    </source>
</evidence>
<organism evidence="2 3">
    <name type="scientific">Gnomoniopsis smithogilvyi</name>
    <dbReference type="NCBI Taxonomy" id="1191159"/>
    <lineage>
        <taxon>Eukaryota</taxon>
        <taxon>Fungi</taxon>
        <taxon>Dikarya</taxon>
        <taxon>Ascomycota</taxon>
        <taxon>Pezizomycotina</taxon>
        <taxon>Sordariomycetes</taxon>
        <taxon>Sordariomycetidae</taxon>
        <taxon>Diaporthales</taxon>
        <taxon>Gnomoniaceae</taxon>
        <taxon>Gnomoniopsis</taxon>
    </lineage>
</organism>
<feature type="compositionally biased region" description="Basic and acidic residues" evidence="1">
    <location>
        <begin position="241"/>
        <end position="251"/>
    </location>
</feature>
<reference evidence="2" key="1">
    <citation type="submission" date="2022-10" db="EMBL/GenBank/DDBJ databases">
        <title>Tapping the CABI collections for fungal endophytes: first genome assemblies for Collariella, Neodidymelliopsis, Ascochyta clinopodiicola, Didymella pomorum, Didymosphaeria variabile, Neocosmospora piperis and Neocucurbitaria cava.</title>
        <authorList>
            <person name="Hill R."/>
        </authorList>
    </citation>
    <scope>NUCLEOTIDE SEQUENCE</scope>
    <source>
        <strain evidence="2">IMI 355082</strain>
    </source>
</reference>
<gene>
    <name evidence="2" type="ORF">N0V93_001747</name>
</gene>
<dbReference type="AlphaFoldDB" id="A0A9W8Z452"/>
<proteinExistence type="predicted"/>
<evidence type="ECO:0000313" key="2">
    <source>
        <dbReference type="EMBL" id="KAJ4397516.1"/>
    </source>
</evidence>
<sequence>MSVRDRIKRMEQMAMQEKEGAPDERGRSPGGVSINTSASGSPRPLSKVRTSFVAIADKEGRIGLARQPSGESSISERKLSGDTDAASSSILLDSSRSNAFSSSPDTFRSERNRGPSGSFSRPGIQNPGAGPSFAAPPRASPASGPVSEATGTITDSNPSGISTSSGPVPTSTEPTVSNSSLASGWGQKGLAASPQITKAPRGEEASSQRPGSGKSGQAVQESEAQPARDQSQAQNKGSENSLDRAGHKDRSSGGIGGTGSSAVPGSTALNGADKTKTTKPAPTSTTQAKPTAKATEPKGMTTPAAERNPTEKKATPSSSSPPFVKPRPKSPTQPVKLPERLTTHTGASAAKSKNAPPPARPASRTTMATSGKSLGRSASVVGRKTHASFGPPPKQAVDHPVLKKESKVDEGFLARMMRPTQAYANKVADKTQIPPKTPPRATANKKPASGKTGPAKRVVSRSLVASAAASPDTNKTGLSSAVKQTVKRGGHIAQEPIAAKKAEKQEPVVKIPKKEDQTTETPKATEKEVDLPKTSEPEIEPSEVVEKKDDSEVAEPKKEAPEADNLKAGASSSLDRSEELSKQAEKEDSPSKIEVQPDVSTRVDEPEPTPKKASDAMFEAFMNPISEKADPPQANGDHTEGGKTNGSAGNAEAEKAPIPLSTSNVVDGSRQSTQSVPSNVSNGLQTDPLAQDKEEQEEW</sequence>
<feature type="compositionally biased region" description="Basic and acidic residues" evidence="1">
    <location>
        <begin position="544"/>
        <end position="565"/>
    </location>
</feature>
<comment type="caution">
    <text evidence="2">The sequence shown here is derived from an EMBL/GenBank/DDBJ whole genome shotgun (WGS) entry which is preliminary data.</text>
</comment>
<feature type="compositionally biased region" description="Polar residues" evidence="1">
    <location>
        <begin position="471"/>
        <end position="483"/>
    </location>
</feature>